<dbReference type="SUPFAM" id="SSF53448">
    <property type="entry name" value="Nucleotide-diphospho-sugar transferases"/>
    <property type="match status" value="1"/>
</dbReference>
<accession>A0ABU0SE80</accession>
<protein>
    <recommendedName>
        <fullName evidence="3">Glycosyl transferase</fullName>
    </recommendedName>
</protein>
<evidence type="ECO:0008006" key="3">
    <source>
        <dbReference type="Google" id="ProtNLM"/>
    </source>
</evidence>
<comment type="caution">
    <text evidence="1">The sequence shown here is derived from an EMBL/GenBank/DDBJ whole genome shotgun (WGS) entry which is preliminary data.</text>
</comment>
<dbReference type="Proteomes" id="UP001237780">
    <property type="component" value="Unassembled WGS sequence"/>
</dbReference>
<proteinExistence type="predicted"/>
<keyword evidence="2" id="KW-1185">Reference proteome</keyword>
<dbReference type="RefSeq" id="WP_307284890.1">
    <property type="nucleotide sequence ID" value="NZ_JAUSZT010000003.1"/>
</dbReference>
<reference evidence="1 2" key="1">
    <citation type="submission" date="2023-07" db="EMBL/GenBank/DDBJ databases">
        <title>Comparative genomics of wheat-associated soil bacteria to identify genetic determinants of phenazine resistance.</title>
        <authorList>
            <person name="Mouncey N."/>
        </authorList>
    </citation>
    <scope>NUCLEOTIDE SEQUENCE [LARGE SCALE GENOMIC DNA]</scope>
    <source>
        <strain evidence="1 2">W4I11</strain>
    </source>
</reference>
<organism evidence="1 2">
    <name type="scientific">Phyllobacterium ifriqiyense</name>
    <dbReference type="NCBI Taxonomy" id="314238"/>
    <lineage>
        <taxon>Bacteria</taxon>
        <taxon>Pseudomonadati</taxon>
        <taxon>Pseudomonadota</taxon>
        <taxon>Alphaproteobacteria</taxon>
        <taxon>Hyphomicrobiales</taxon>
        <taxon>Phyllobacteriaceae</taxon>
        <taxon>Phyllobacterium</taxon>
    </lineage>
</organism>
<dbReference type="EMBL" id="JAUSZT010000003">
    <property type="protein sequence ID" value="MDQ0999064.1"/>
    <property type="molecule type" value="Genomic_DNA"/>
</dbReference>
<dbReference type="InterPro" id="IPR029044">
    <property type="entry name" value="Nucleotide-diphossugar_trans"/>
</dbReference>
<evidence type="ECO:0000313" key="1">
    <source>
        <dbReference type="EMBL" id="MDQ0999064.1"/>
    </source>
</evidence>
<sequence length="298" mass="33704">MSAKSTAPIPKSEKRHSLLFRWMLRRNARQALKLPQVRARETELFRKSIKGNLPNSGNVLLAACDDRYFYNFALGLIKSIERLGQAEAFHLLLLQPSGKVIEEAATLSKTLKHVRLTYSIDPCALAEGLPRREIYYTAARFLLAPLILEAGVERLLMIDVDAVMNRSPWPIIPSDFDHQSGAFIFRRNEKHPWRKILASAVLLNNSPGSMRLANAIAVSIAVSLGKKPKYHIDQILPFYVCDFASKTIQNFSTVDIPPKLMGYDYEPEAAFWTVKGHQALDTFISERDRLLGPTEQEN</sequence>
<evidence type="ECO:0000313" key="2">
    <source>
        <dbReference type="Proteomes" id="UP001237780"/>
    </source>
</evidence>
<name>A0ABU0SE80_9HYPH</name>
<gene>
    <name evidence="1" type="ORF">QFZ34_004246</name>
</gene>